<sequence>MQVRIRVSLSYSMPQHNTKTQQSTIHFTKLSLPPHTHPSSPDSRNLATPSLHSPKSAADSDLIRPLFGPRRTSISHHIIPCDERSREEGEKISRKGMKVEK</sequence>
<feature type="region of interest" description="Disordered" evidence="1">
    <location>
        <begin position="1"/>
        <end position="101"/>
    </location>
</feature>
<keyword evidence="3" id="KW-1185">Reference proteome</keyword>
<dbReference type="Proteomes" id="UP000324222">
    <property type="component" value="Unassembled WGS sequence"/>
</dbReference>
<proteinExistence type="predicted"/>
<evidence type="ECO:0000313" key="2">
    <source>
        <dbReference type="EMBL" id="MPC88069.1"/>
    </source>
</evidence>
<dbReference type="EMBL" id="VSRR010076511">
    <property type="protein sequence ID" value="MPC88069.1"/>
    <property type="molecule type" value="Genomic_DNA"/>
</dbReference>
<comment type="caution">
    <text evidence="2">The sequence shown here is derived from an EMBL/GenBank/DDBJ whole genome shotgun (WGS) entry which is preliminary data.</text>
</comment>
<dbReference type="AlphaFoldDB" id="A0A5B7J0G8"/>
<evidence type="ECO:0000313" key="3">
    <source>
        <dbReference type="Proteomes" id="UP000324222"/>
    </source>
</evidence>
<protein>
    <submittedName>
        <fullName evidence="2">Uncharacterized protein</fullName>
    </submittedName>
</protein>
<reference evidence="2 3" key="1">
    <citation type="submission" date="2019-05" db="EMBL/GenBank/DDBJ databases">
        <title>Another draft genome of Portunus trituberculatus and its Hox gene families provides insights of decapod evolution.</title>
        <authorList>
            <person name="Jeong J.-H."/>
            <person name="Song I."/>
            <person name="Kim S."/>
            <person name="Choi T."/>
            <person name="Kim D."/>
            <person name="Ryu S."/>
            <person name="Kim W."/>
        </authorList>
    </citation>
    <scope>NUCLEOTIDE SEQUENCE [LARGE SCALE GENOMIC DNA]</scope>
    <source>
        <tissue evidence="2">Muscle</tissue>
    </source>
</reference>
<gene>
    <name evidence="2" type="ORF">E2C01_082959</name>
</gene>
<feature type="compositionally biased region" description="Low complexity" evidence="1">
    <location>
        <begin position="30"/>
        <end position="43"/>
    </location>
</feature>
<name>A0A5B7J0G8_PORTR</name>
<accession>A0A5B7J0G8</accession>
<organism evidence="2 3">
    <name type="scientific">Portunus trituberculatus</name>
    <name type="common">Swimming crab</name>
    <name type="synonym">Neptunus trituberculatus</name>
    <dbReference type="NCBI Taxonomy" id="210409"/>
    <lineage>
        <taxon>Eukaryota</taxon>
        <taxon>Metazoa</taxon>
        <taxon>Ecdysozoa</taxon>
        <taxon>Arthropoda</taxon>
        <taxon>Crustacea</taxon>
        <taxon>Multicrustacea</taxon>
        <taxon>Malacostraca</taxon>
        <taxon>Eumalacostraca</taxon>
        <taxon>Eucarida</taxon>
        <taxon>Decapoda</taxon>
        <taxon>Pleocyemata</taxon>
        <taxon>Brachyura</taxon>
        <taxon>Eubrachyura</taxon>
        <taxon>Portunoidea</taxon>
        <taxon>Portunidae</taxon>
        <taxon>Portuninae</taxon>
        <taxon>Portunus</taxon>
    </lineage>
</organism>
<feature type="compositionally biased region" description="Basic and acidic residues" evidence="1">
    <location>
        <begin position="79"/>
        <end position="101"/>
    </location>
</feature>
<evidence type="ECO:0000256" key="1">
    <source>
        <dbReference type="SAM" id="MobiDB-lite"/>
    </source>
</evidence>
<feature type="compositionally biased region" description="Polar residues" evidence="1">
    <location>
        <begin position="9"/>
        <end position="26"/>
    </location>
</feature>